<comment type="caution">
    <text evidence="2">The sequence shown here is derived from an EMBL/GenBank/DDBJ whole genome shotgun (WGS) entry which is preliminary data.</text>
</comment>
<protein>
    <submittedName>
        <fullName evidence="2">Uncharacterized protein</fullName>
    </submittedName>
</protein>
<keyword evidence="3" id="KW-1185">Reference proteome</keyword>
<dbReference type="EMBL" id="JAVFWL010000002">
    <property type="protein sequence ID" value="KAK6735577.1"/>
    <property type="molecule type" value="Genomic_DNA"/>
</dbReference>
<evidence type="ECO:0000256" key="1">
    <source>
        <dbReference type="SAM" id="MobiDB-lite"/>
    </source>
</evidence>
<evidence type="ECO:0000313" key="2">
    <source>
        <dbReference type="EMBL" id="KAK6735577.1"/>
    </source>
</evidence>
<feature type="compositionally biased region" description="Basic residues" evidence="1">
    <location>
        <begin position="1"/>
        <end position="12"/>
    </location>
</feature>
<accession>A0ABR1CAR5</accession>
<evidence type="ECO:0000313" key="3">
    <source>
        <dbReference type="Proteomes" id="UP001303046"/>
    </source>
</evidence>
<reference evidence="2 3" key="1">
    <citation type="submission" date="2023-08" db="EMBL/GenBank/DDBJ databases">
        <title>A Necator americanus chromosomal reference genome.</title>
        <authorList>
            <person name="Ilik V."/>
            <person name="Petrzelkova K.J."/>
            <person name="Pardy F."/>
            <person name="Fuh T."/>
            <person name="Niatou-Singa F.S."/>
            <person name="Gouil Q."/>
            <person name="Baker L."/>
            <person name="Ritchie M.E."/>
            <person name="Jex A.R."/>
            <person name="Gazzola D."/>
            <person name="Li H."/>
            <person name="Toshio Fujiwara R."/>
            <person name="Zhan B."/>
            <person name="Aroian R.V."/>
            <person name="Pafco B."/>
            <person name="Schwarz E.M."/>
        </authorList>
    </citation>
    <scope>NUCLEOTIDE SEQUENCE [LARGE SCALE GENOMIC DNA]</scope>
    <source>
        <strain evidence="2 3">Aroian</strain>
        <tissue evidence="2">Whole animal</tissue>
    </source>
</reference>
<organism evidence="2 3">
    <name type="scientific">Necator americanus</name>
    <name type="common">Human hookworm</name>
    <dbReference type="NCBI Taxonomy" id="51031"/>
    <lineage>
        <taxon>Eukaryota</taxon>
        <taxon>Metazoa</taxon>
        <taxon>Ecdysozoa</taxon>
        <taxon>Nematoda</taxon>
        <taxon>Chromadorea</taxon>
        <taxon>Rhabditida</taxon>
        <taxon>Rhabditina</taxon>
        <taxon>Rhabditomorpha</taxon>
        <taxon>Strongyloidea</taxon>
        <taxon>Ancylostomatidae</taxon>
        <taxon>Bunostominae</taxon>
        <taxon>Necator</taxon>
    </lineage>
</organism>
<gene>
    <name evidence="2" type="primary">Necator_chrII.g6453</name>
    <name evidence="2" type="ORF">RB195_018660</name>
</gene>
<feature type="region of interest" description="Disordered" evidence="1">
    <location>
        <begin position="1"/>
        <end position="25"/>
    </location>
</feature>
<proteinExistence type="predicted"/>
<name>A0ABR1CAR5_NECAM</name>
<sequence length="344" mass="38133">MDPASRKSRRSSILRIRQPEKVAETTSVENEQKQVLKRRVSFHNVKTVQNFDKDQLNLLDGSPFNEKIHETMSSDGVLTPARAQLMFSTPNTAVLMENSISEENNTGIFGRDSNPRLSCKEVTNYSQCDMLLCDTIGTMLDADSNILPEDRSSVDMSISGTITEGGSSDDTLAALEVMDGHRTIEVPVSGFSTKLEPHVSKRETTMDETMMVLSVKSAPVMSMLSIKSHEKSSFDEDTALVFKDITTIHTRKSFQDGYMELSPTMSETGICGDTMAVFDTVVHDEKEQSPSVHIGVGTTVKNEHVCESAILSVEKPTSDRQTRVENMKFHEAEMRGMTLFGDLS</sequence>
<dbReference type="Proteomes" id="UP001303046">
    <property type="component" value="Unassembled WGS sequence"/>
</dbReference>